<comment type="caution">
    <text evidence="3">The sequence shown here is derived from an EMBL/GenBank/DDBJ whole genome shotgun (WGS) entry which is preliminary data.</text>
</comment>
<feature type="region of interest" description="Disordered" evidence="1">
    <location>
        <begin position="113"/>
        <end position="139"/>
    </location>
</feature>
<evidence type="ECO:0000313" key="5">
    <source>
        <dbReference type="Proteomes" id="UP001339962"/>
    </source>
</evidence>
<evidence type="ECO:0000313" key="3">
    <source>
        <dbReference type="EMBL" id="MED5051729.1"/>
    </source>
</evidence>
<reference evidence="3 5" key="2">
    <citation type="submission" date="2023-03" db="EMBL/GenBank/DDBJ databases">
        <title>Bacillus Genome Sequencing.</title>
        <authorList>
            <person name="Dunlap C."/>
        </authorList>
    </citation>
    <scope>NUCLEOTIDE SEQUENCE [LARGE SCALE GENOMIC DNA]</scope>
    <source>
        <strain evidence="3 5">NRS-38</strain>
    </source>
</reference>
<keyword evidence="4" id="KW-1185">Reference proteome</keyword>
<proteinExistence type="predicted"/>
<evidence type="ECO:0000256" key="1">
    <source>
        <dbReference type="SAM" id="MobiDB-lite"/>
    </source>
</evidence>
<accession>A0ABD5IV94</accession>
<dbReference type="EMBL" id="JARTLI010000011">
    <property type="protein sequence ID" value="MED5051729.1"/>
    <property type="molecule type" value="Genomic_DNA"/>
</dbReference>
<dbReference type="RefSeq" id="WP_159720962.1">
    <property type="nucleotide sequence ID" value="NZ_JAGUQN010000006.1"/>
</dbReference>
<dbReference type="Proteomes" id="UP001339962">
    <property type="component" value="Unassembled WGS sequence"/>
</dbReference>
<feature type="compositionally biased region" description="Basic and acidic residues" evidence="1">
    <location>
        <begin position="113"/>
        <end position="123"/>
    </location>
</feature>
<dbReference type="AlphaFoldDB" id="A0ABD5IV94"/>
<dbReference type="InterPro" id="IPR022258">
    <property type="entry name" value="Flagellar_operon_YvyF"/>
</dbReference>
<name>A0ABD5IV94_9BACL</name>
<dbReference type="Proteomes" id="UP001213979">
    <property type="component" value="Unassembled WGS sequence"/>
</dbReference>
<sequence length="139" mass="16354">MNLENCPNCGRLFVKNQFRDICDRCYREEEKEFTKVYNYMRKRENRMATLSEVVEATGVSERLIIKFIKSGRLQLANFPNLGYPCSRCGTIIREGKLCVSCKQDLSQQVEQLQKEETKKKESSRPTTVYYTKKDDPKDF</sequence>
<dbReference type="NCBIfam" id="TIGR03826">
    <property type="entry name" value="YvyF"/>
    <property type="match status" value="1"/>
</dbReference>
<dbReference type="EMBL" id="JAQOTG010000010">
    <property type="protein sequence ID" value="MDE8564488.1"/>
    <property type="molecule type" value="Genomic_DNA"/>
</dbReference>
<evidence type="ECO:0008006" key="6">
    <source>
        <dbReference type="Google" id="ProtNLM"/>
    </source>
</evidence>
<reference evidence="2 4" key="1">
    <citation type="submission" date="2023-01" db="EMBL/GenBank/DDBJ databases">
        <title>Genome-based reclassification of Anoxybacillus geothermalis as a later heterotypic synonym of Anoxybacillus rupiensis.</title>
        <authorList>
            <person name="Inan Bektas K."/>
            <person name="Canakci S."/>
            <person name="Belduz A.A."/>
            <person name="Guler H.H."/>
        </authorList>
    </citation>
    <scope>NUCLEOTIDE SEQUENCE [LARGE SCALE GENOMIC DNA]</scope>
    <source>
        <strain evidence="2 4">DSM 17127</strain>
    </source>
</reference>
<gene>
    <name evidence="3" type="ORF">P9850_07655</name>
    <name evidence="2" type="ORF">PNH38_11440</name>
</gene>
<evidence type="ECO:0000313" key="2">
    <source>
        <dbReference type="EMBL" id="MDE8564488.1"/>
    </source>
</evidence>
<protein>
    <recommendedName>
        <fullName evidence="6">Flagellar operon protein TIGR03826</fullName>
    </recommendedName>
</protein>
<organism evidence="3 5">
    <name type="scientific">Anoxybacteroides rupiense</name>
    <dbReference type="NCBI Taxonomy" id="311460"/>
    <lineage>
        <taxon>Bacteria</taxon>
        <taxon>Bacillati</taxon>
        <taxon>Bacillota</taxon>
        <taxon>Bacilli</taxon>
        <taxon>Bacillales</taxon>
        <taxon>Anoxybacillaceae</taxon>
        <taxon>Anoxybacteroides</taxon>
    </lineage>
</organism>
<evidence type="ECO:0000313" key="4">
    <source>
        <dbReference type="Proteomes" id="UP001213979"/>
    </source>
</evidence>